<reference evidence="1" key="1">
    <citation type="submission" date="2020-04" db="EMBL/GenBank/DDBJ databases">
        <authorList>
            <person name="Chiriac C."/>
            <person name="Salcher M."/>
            <person name="Ghai R."/>
            <person name="Kavagutti S V."/>
        </authorList>
    </citation>
    <scope>NUCLEOTIDE SEQUENCE</scope>
</reference>
<gene>
    <name evidence="1" type="ORF">UFOVP435_75</name>
</gene>
<protein>
    <submittedName>
        <fullName evidence="1">Uncharacterized protein</fullName>
    </submittedName>
</protein>
<proteinExistence type="predicted"/>
<organism evidence="1">
    <name type="scientific">uncultured Caudovirales phage</name>
    <dbReference type="NCBI Taxonomy" id="2100421"/>
    <lineage>
        <taxon>Viruses</taxon>
        <taxon>Duplodnaviria</taxon>
        <taxon>Heunggongvirae</taxon>
        <taxon>Uroviricota</taxon>
        <taxon>Caudoviricetes</taxon>
        <taxon>Peduoviridae</taxon>
        <taxon>Maltschvirus</taxon>
        <taxon>Maltschvirus maltsch</taxon>
    </lineage>
</organism>
<name>A0A6J5MDQ6_9CAUD</name>
<sequence>MNTELGAEKPIIVRADGHVWMAVRDGFTNLQECPAGFSNTVAGAIESLKVDECEHLVNHVYRRNRW</sequence>
<dbReference type="EMBL" id="LR796416">
    <property type="protein sequence ID" value="CAB4143190.1"/>
    <property type="molecule type" value="Genomic_DNA"/>
</dbReference>
<evidence type="ECO:0000313" key="1">
    <source>
        <dbReference type="EMBL" id="CAB4143190.1"/>
    </source>
</evidence>
<accession>A0A6J5MDQ6</accession>